<dbReference type="EMBL" id="KL648338">
    <property type="protein sequence ID" value="KEY71257.1"/>
    <property type="molecule type" value="Genomic_DNA"/>
</dbReference>
<evidence type="ECO:0000256" key="6">
    <source>
        <dbReference type="ARBA" id="ARBA00022801"/>
    </source>
</evidence>
<reference evidence="18 19" key="1">
    <citation type="journal article" date="2014" name="BMC Genomics">
        <title>Comparative genome sequencing reveals chemotype-specific gene clusters in the toxigenic black mold Stachybotrys.</title>
        <authorList>
            <person name="Semeiks J."/>
            <person name="Borek D."/>
            <person name="Otwinowski Z."/>
            <person name="Grishin N.V."/>
        </authorList>
    </citation>
    <scope>NUCLEOTIDE SEQUENCE [LARGE SCALE GENOMIC DNA]</scope>
    <source>
        <strain evidence="19">CBS 109288 / IBT 7711</strain>
    </source>
</reference>
<dbReference type="InterPro" id="IPR011050">
    <property type="entry name" value="Pectin_lyase_fold/virulence"/>
</dbReference>
<keyword evidence="9 16" id="KW-0326">Glycosidase</keyword>
<evidence type="ECO:0000313" key="18">
    <source>
        <dbReference type="EMBL" id="KEY71257.1"/>
    </source>
</evidence>
<feature type="chain" id="PRO_5001771491" description="galacturonan 1,4-alpha-galacturonidase" evidence="17">
    <location>
        <begin position="19"/>
        <end position="430"/>
    </location>
</feature>
<sequence>MPSSKTLTLALLASVASAACRKTCVVPKSNGTESDSLAIQETFDRCSKDSTILFQEGVDYNVFEPIAALSLDNVIISVQGNLHLPQDIPTVQQIVVGNGGRVEWFEFKGKDVQYIGSEDITTGWIYSYGQAWWQANPAGSTGIANRPHLMRLTFTNGIIKHLKSHKPIGWNVSVKGSNITISNAVIDAVSEDWSFPFNTDGFGIGATDVFVTDCVIYNGDDAFAINDGAHNVHVQRSTIGYETHGMSIGSLGSDVNKFYNVSNIHFEDITVAGGLYAARFKSWAGGQGLTENVSWKNIRTANVTFPIFITQTYSDQGVSSSARPNNSSVLMRNFKWENWTGSINSYNPGDGSCASDPCWYNVGLPNLEHNEAIIIECNEKDSCSDFELKNIRLYPQDMSKPPTVICENVEAGLNPNLGISCRNGTFIPEY</sequence>
<dbReference type="GO" id="GO:0005576">
    <property type="term" value="C:extracellular region"/>
    <property type="evidence" value="ECO:0007669"/>
    <property type="project" value="UniProtKB-SubCell"/>
</dbReference>
<evidence type="ECO:0000256" key="14">
    <source>
        <dbReference type="ARBA" id="ARBA00042262"/>
    </source>
</evidence>
<dbReference type="Pfam" id="PF00295">
    <property type="entry name" value="Glyco_hydro_28"/>
    <property type="match status" value="1"/>
</dbReference>
<keyword evidence="19" id="KW-1185">Reference proteome</keyword>
<dbReference type="HOGENOM" id="CLU_016031_1_2_1"/>
<dbReference type="SUPFAM" id="SSF51126">
    <property type="entry name" value="Pectin lyase-like"/>
    <property type="match status" value="1"/>
</dbReference>
<keyword evidence="5" id="KW-0677">Repeat</keyword>
<keyword evidence="7" id="KW-1015">Disulfide bond</keyword>
<keyword evidence="8" id="KW-0325">Glycoprotein</keyword>
<evidence type="ECO:0000256" key="16">
    <source>
        <dbReference type="RuleBase" id="RU361169"/>
    </source>
</evidence>
<evidence type="ECO:0000256" key="8">
    <source>
        <dbReference type="ARBA" id="ARBA00023180"/>
    </source>
</evidence>
<name>A0A084B128_STACB</name>
<comment type="similarity">
    <text evidence="2 16">Belongs to the glycosyl hydrolase 28 family.</text>
</comment>
<dbReference type="InterPro" id="IPR012334">
    <property type="entry name" value="Pectin_lyas_fold"/>
</dbReference>
<proteinExistence type="inferred from homology"/>
<accession>A0A084B128</accession>
<dbReference type="GO" id="GO:0071555">
    <property type="term" value="P:cell wall organization"/>
    <property type="evidence" value="ECO:0007669"/>
    <property type="project" value="UniProtKB-KW"/>
</dbReference>
<keyword evidence="6 16" id="KW-0378">Hydrolase</keyword>
<dbReference type="Gene3D" id="2.160.20.10">
    <property type="entry name" value="Single-stranded right-handed beta-helix, Pectin lyase-like"/>
    <property type="match status" value="1"/>
</dbReference>
<dbReference type="GO" id="GO:0005975">
    <property type="term" value="P:carbohydrate metabolic process"/>
    <property type="evidence" value="ECO:0007669"/>
    <property type="project" value="InterPro"/>
</dbReference>
<dbReference type="Proteomes" id="UP000028045">
    <property type="component" value="Unassembled WGS sequence"/>
</dbReference>
<evidence type="ECO:0000256" key="10">
    <source>
        <dbReference type="ARBA" id="ARBA00023316"/>
    </source>
</evidence>
<evidence type="ECO:0000256" key="2">
    <source>
        <dbReference type="ARBA" id="ARBA00008834"/>
    </source>
</evidence>
<evidence type="ECO:0000256" key="4">
    <source>
        <dbReference type="ARBA" id="ARBA00022729"/>
    </source>
</evidence>
<evidence type="ECO:0000256" key="17">
    <source>
        <dbReference type="SAM" id="SignalP"/>
    </source>
</evidence>
<protein>
    <recommendedName>
        <fullName evidence="12">galacturonan 1,4-alpha-galacturonidase</fullName>
        <ecNumber evidence="12">3.2.1.67</ecNumber>
    </recommendedName>
    <alternativeName>
        <fullName evidence="13">Galacturan 1,4-alpha-galacturonidase C</fullName>
    </alternativeName>
    <alternativeName>
        <fullName evidence="14">Poly(1,4-alpha-D-galacturonide)galacturonohydrolase C</fullName>
    </alternativeName>
</protein>
<gene>
    <name evidence="18" type="ORF">S7711_02363</name>
</gene>
<feature type="signal peptide" evidence="17">
    <location>
        <begin position="1"/>
        <end position="18"/>
    </location>
</feature>
<evidence type="ECO:0000313" key="19">
    <source>
        <dbReference type="Proteomes" id="UP000028045"/>
    </source>
</evidence>
<dbReference type="GO" id="GO:0047911">
    <property type="term" value="F:galacturan 1,4-alpha-galacturonidase activity"/>
    <property type="evidence" value="ECO:0007669"/>
    <property type="project" value="UniProtKB-EC"/>
</dbReference>
<comment type="function">
    <text evidence="11">Specific in hydrolyzing the terminal glycosidic bond of polygalacturonic acid and oligogalacturonates.</text>
</comment>
<evidence type="ECO:0000256" key="11">
    <source>
        <dbReference type="ARBA" id="ARBA00037312"/>
    </source>
</evidence>
<dbReference type="PROSITE" id="PS51257">
    <property type="entry name" value="PROKAR_LIPOPROTEIN"/>
    <property type="match status" value="1"/>
</dbReference>
<organism evidence="18 19">
    <name type="scientific">Stachybotrys chartarum (strain CBS 109288 / IBT 7711)</name>
    <name type="common">Toxic black mold</name>
    <name type="synonym">Stilbospora chartarum</name>
    <dbReference type="NCBI Taxonomy" id="1280523"/>
    <lineage>
        <taxon>Eukaryota</taxon>
        <taxon>Fungi</taxon>
        <taxon>Dikarya</taxon>
        <taxon>Ascomycota</taxon>
        <taxon>Pezizomycotina</taxon>
        <taxon>Sordariomycetes</taxon>
        <taxon>Hypocreomycetidae</taxon>
        <taxon>Hypocreales</taxon>
        <taxon>Stachybotryaceae</taxon>
        <taxon>Stachybotrys</taxon>
    </lineage>
</organism>
<evidence type="ECO:0000256" key="1">
    <source>
        <dbReference type="ARBA" id="ARBA00004613"/>
    </source>
</evidence>
<dbReference type="OrthoDB" id="187139at2759"/>
<dbReference type="AlphaFoldDB" id="A0A084B128"/>
<evidence type="ECO:0000256" key="5">
    <source>
        <dbReference type="ARBA" id="ARBA00022737"/>
    </source>
</evidence>
<evidence type="ECO:0000256" key="15">
    <source>
        <dbReference type="ARBA" id="ARBA00048766"/>
    </source>
</evidence>
<dbReference type="PANTHER" id="PTHR31736:SF11">
    <property type="entry name" value="EXOPOLYGALACTURONASE C-RELATED"/>
    <property type="match status" value="1"/>
</dbReference>
<dbReference type="GO" id="GO:0004650">
    <property type="term" value="F:polygalacturonase activity"/>
    <property type="evidence" value="ECO:0007669"/>
    <property type="project" value="InterPro"/>
</dbReference>
<dbReference type="EC" id="3.2.1.67" evidence="12"/>
<dbReference type="PANTHER" id="PTHR31736">
    <property type="match status" value="1"/>
</dbReference>
<evidence type="ECO:0000256" key="13">
    <source>
        <dbReference type="ARBA" id="ARBA00041474"/>
    </source>
</evidence>
<evidence type="ECO:0000256" key="12">
    <source>
        <dbReference type="ARBA" id="ARBA00038933"/>
    </source>
</evidence>
<comment type="subcellular location">
    <subcellularLocation>
        <location evidence="1">Secreted</location>
    </subcellularLocation>
</comment>
<evidence type="ECO:0000256" key="7">
    <source>
        <dbReference type="ARBA" id="ARBA00023157"/>
    </source>
</evidence>
<evidence type="ECO:0000256" key="9">
    <source>
        <dbReference type="ARBA" id="ARBA00023295"/>
    </source>
</evidence>
<keyword evidence="4 17" id="KW-0732">Signal</keyword>
<dbReference type="InterPro" id="IPR000743">
    <property type="entry name" value="Glyco_hydro_28"/>
</dbReference>
<evidence type="ECO:0000256" key="3">
    <source>
        <dbReference type="ARBA" id="ARBA00022525"/>
    </source>
</evidence>
<keyword evidence="3" id="KW-0964">Secreted</keyword>
<keyword evidence="10" id="KW-0961">Cell wall biogenesis/degradation</keyword>
<comment type="catalytic activity">
    <reaction evidence="15">
        <text>[(1-&gt;4)-alpha-D-galacturonosyl](n) + H2O = alpha-D-galacturonate + [(1-&gt;4)-alpha-D-galacturonosyl](n-1)</text>
        <dbReference type="Rhea" id="RHEA:14117"/>
        <dbReference type="Rhea" id="RHEA-COMP:14570"/>
        <dbReference type="Rhea" id="RHEA-COMP:14572"/>
        <dbReference type="ChEBI" id="CHEBI:15377"/>
        <dbReference type="ChEBI" id="CHEBI:58658"/>
        <dbReference type="ChEBI" id="CHEBI:140523"/>
        <dbReference type="EC" id="3.2.1.67"/>
    </reaction>
</comment>